<gene>
    <name evidence="2" type="ORF">BCL79_2210</name>
</gene>
<evidence type="ECO:0000313" key="3">
    <source>
        <dbReference type="Proteomes" id="UP000274786"/>
    </source>
</evidence>
<sequence length="424" mass="46915">MKRILCGWLIAVCGVLLAPTTWAAVPFIEVPADGWDPGPEARKRYSKGIFDWARRVEVHRAALAADQLQVDLFDGILVVNRMRAANSETDITPLYQAIGTGREVHREATSSRHLWVGEVVGGRGAGGMPQIVHVIEMENGELMTSFTRGHLRYQLFGDLLVRSDLRRLPNEAPTVRDPYPVDPLILDQVTQSDERSTIRVAFGYGNKSLADGREQIFSMMQRAVAHANEGFRESGVLVDLQRAGNALPGYAESTVLQALDDLALGIEGPLWLVHRMRQMEKADLILMIVDTDDAPTVCGQAQRLLATKETAFAVVERNCLADEKNSLAHEIGHLLGADHDLAHASVHPPKFEYGHGYQAPLNTPDRWRTVMAYDCSDRECGRINRWSSPSGSHNGLPAGTARQHHNVRVLNETRATIAAFYPDP</sequence>
<dbReference type="AlphaFoldDB" id="A0A498CIX8"/>
<dbReference type="EMBL" id="RCDC01000004">
    <property type="protein sequence ID" value="RLK57796.1"/>
    <property type="molecule type" value="Genomic_DNA"/>
</dbReference>
<dbReference type="Pfam" id="PF13688">
    <property type="entry name" value="Reprolysin_5"/>
    <property type="match status" value="1"/>
</dbReference>
<feature type="signal peptide" evidence="1">
    <location>
        <begin position="1"/>
        <end position="23"/>
    </location>
</feature>
<protein>
    <submittedName>
        <fullName evidence="2">Metallopeptidase family M12-like protein</fullName>
    </submittedName>
</protein>
<comment type="caution">
    <text evidence="2">The sequence shown here is derived from an EMBL/GenBank/DDBJ whole genome shotgun (WGS) entry which is preliminary data.</text>
</comment>
<dbReference type="OrthoDB" id="1114329at2"/>
<dbReference type="InterPro" id="IPR024079">
    <property type="entry name" value="MetalloPept_cat_dom_sf"/>
</dbReference>
<proteinExistence type="predicted"/>
<reference evidence="2 3" key="1">
    <citation type="submission" date="2018-10" db="EMBL/GenBank/DDBJ databases">
        <title>Comparative analysis of microorganisms from saline springs in Andes Mountain Range, Colombia.</title>
        <authorList>
            <person name="Rubin E."/>
        </authorList>
    </citation>
    <scope>NUCLEOTIDE SEQUENCE [LARGE SCALE GENOMIC DNA]</scope>
    <source>
        <strain evidence="2 3">USBA GBX 843</strain>
    </source>
</reference>
<dbReference type="Gene3D" id="3.40.390.10">
    <property type="entry name" value="Collagenase (Catalytic Domain)"/>
    <property type="match status" value="1"/>
</dbReference>
<name>A0A498CIX8_9GAMM</name>
<accession>A0A498CIX8</accession>
<dbReference type="GO" id="GO:0008237">
    <property type="term" value="F:metallopeptidase activity"/>
    <property type="evidence" value="ECO:0007669"/>
    <property type="project" value="InterPro"/>
</dbReference>
<evidence type="ECO:0000256" key="1">
    <source>
        <dbReference type="SAM" id="SignalP"/>
    </source>
</evidence>
<dbReference type="SUPFAM" id="SSF55486">
    <property type="entry name" value="Metalloproteases ('zincins'), catalytic domain"/>
    <property type="match status" value="1"/>
</dbReference>
<dbReference type="Proteomes" id="UP000274786">
    <property type="component" value="Unassembled WGS sequence"/>
</dbReference>
<evidence type="ECO:0000313" key="2">
    <source>
        <dbReference type="EMBL" id="RLK57796.1"/>
    </source>
</evidence>
<keyword evidence="1" id="KW-0732">Signal</keyword>
<feature type="chain" id="PRO_5019718149" evidence="1">
    <location>
        <begin position="24"/>
        <end position="424"/>
    </location>
</feature>
<dbReference type="RefSeq" id="WP_147433888.1">
    <property type="nucleotide sequence ID" value="NZ_RCDC01000004.1"/>
</dbReference>
<organism evidence="2 3">
    <name type="scientific">Stenotrophomonas rhizophila</name>
    <dbReference type="NCBI Taxonomy" id="216778"/>
    <lineage>
        <taxon>Bacteria</taxon>
        <taxon>Pseudomonadati</taxon>
        <taxon>Pseudomonadota</taxon>
        <taxon>Gammaproteobacteria</taxon>
        <taxon>Lysobacterales</taxon>
        <taxon>Lysobacteraceae</taxon>
        <taxon>Stenotrophomonas</taxon>
    </lineage>
</organism>